<organism evidence="2 3">
    <name type="scientific">Deinococcus reticulitermitis</name>
    <dbReference type="NCBI Taxonomy" id="856736"/>
    <lineage>
        <taxon>Bacteria</taxon>
        <taxon>Thermotogati</taxon>
        <taxon>Deinococcota</taxon>
        <taxon>Deinococci</taxon>
        <taxon>Deinococcales</taxon>
        <taxon>Deinococcaceae</taxon>
        <taxon>Deinococcus</taxon>
    </lineage>
</organism>
<gene>
    <name evidence="2" type="ORF">SAMN04488058_11915</name>
</gene>
<proteinExistence type="predicted"/>
<dbReference type="EMBL" id="FNZA01000019">
    <property type="protein sequence ID" value="SEJ79616.1"/>
    <property type="molecule type" value="Genomic_DNA"/>
</dbReference>
<feature type="signal peptide" evidence="1">
    <location>
        <begin position="1"/>
        <end position="18"/>
    </location>
</feature>
<name>A0A1H7BQY3_9DEIO</name>
<protein>
    <submittedName>
        <fullName evidence="2">Uncharacterized protein</fullName>
    </submittedName>
</protein>
<reference evidence="3" key="1">
    <citation type="submission" date="2016-10" db="EMBL/GenBank/DDBJ databases">
        <authorList>
            <person name="Varghese N."/>
            <person name="Submissions S."/>
        </authorList>
    </citation>
    <scope>NUCLEOTIDE SEQUENCE [LARGE SCALE GENOMIC DNA]</scope>
    <source>
        <strain evidence="3">CGMCC 1.10218</strain>
    </source>
</reference>
<accession>A0A1H7BQY3</accession>
<feature type="chain" id="PRO_5011451364" evidence="1">
    <location>
        <begin position="19"/>
        <end position="201"/>
    </location>
</feature>
<keyword evidence="3" id="KW-1185">Reference proteome</keyword>
<dbReference type="Proteomes" id="UP000199223">
    <property type="component" value="Unassembled WGS sequence"/>
</dbReference>
<evidence type="ECO:0000313" key="2">
    <source>
        <dbReference type="EMBL" id="SEJ79616.1"/>
    </source>
</evidence>
<evidence type="ECO:0000313" key="3">
    <source>
        <dbReference type="Proteomes" id="UP000199223"/>
    </source>
</evidence>
<dbReference type="PROSITE" id="PS51257">
    <property type="entry name" value="PROKAR_LIPOPROTEIN"/>
    <property type="match status" value="1"/>
</dbReference>
<keyword evidence="1" id="KW-0732">Signal</keyword>
<dbReference type="AlphaFoldDB" id="A0A1H7BQY3"/>
<evidence type="ECO:0000256" key="1">
    <source>
        <dbReference type="SAM" id="SignalP"/>
    </source>
</evidence>
<sequence>MNTALFRALGLLSVAFLAACSQTTLPPVPDAPAPAPARLSAQSLTPTLSSLNLSGLSLEAQSLVLAPSGDAHQPVPDAQRLAEINAYVDRSGVPTLPPNAPLNAQGTAPGVADQYPWLRERSSRIAWAIGGSGHVLLRTAGAGKTLPTQLNPLSCTPVPSGSAGHWSSPLARSRSTVTMRRVRPESIRIGSLTGGRPGSRG</sequence>